<feature type="compositionally biased region" description="Basic and acidic residues" evidence="1">
    <location>
        <begin position="236"/>
        <end position="260"/>
    </location>
</feature>
<keyword evidence="3" id="KW-1185">Reference proteome</keyword>
<evidence type="ECO:0000256" key="1">
    <source>
        <dbReference type="SAM" id="MobiDB-lite"/>
    </source>
</evidence>
<evidence type="ECO:0000313" key="3">
    <source>
        <dbReference type="Proteomes" id="UP000005824"/>
    </source>
</evidence>
<dbReference type="AlphaFoldDB" id="B4CZV2"/>
<dbReference type="InParanoid" id="B4CZV2"/>
<reference evidence="2 3" key="1">
    <citation type="journal article" date="2011" name="J. Bacteriol.">
        <title>Genome sequence of Chthoniobacter flavus Ellin428, an aerobic heterotrophic soil bacterium.</title>
        <authorList>
            <person name="Kant R."/>
            <person name="van Passel M.W."/>
            <person name="Palva A."/>
            <person name="Lucas S."/>
            <person name="Lapidus A."/>
            <person name="Glavina Del Rio T."/>
            <person name="Dalin E."/>
            <person name="Tice H."/>
            <person name="Bruce D."/>
            <person name="Goodwin L."/>
            <person name="Pitluck S."/>
            <person name="Larimer F.W."/>
            <person name="Land M.L."/>
            <person name="Hauser L."/>
            <person name="Sangwan P."/>
            <person name="de Vos W.M."/>
            <person name="Janssen P.H."/>
            <person name="Smidt H."/>
        </authorList>
    </citation>
    <scope>NUCLEOTIDE SEQUENCE [LARGE SCALE GENOMIC DNA]</scope>
    <source>
        <strain evidence="2 3">Ellin428</strain>
    </source>
</reference>
<comment type="caution">
    <text evidence="2">The sequence shown here is derived from an EMBL/GenBank/DDBJ whole genome shotgun (WGS) entry which is preliminary data.</text>
</comment>
<evidence type="ECO:0000313" key="2">
    <source>
        <dbReference type="EMBL" id="EDY20266.1"/>
    </source>
</evidence>
<gene>
    <name evidence="2" type="ORF">CfE428DRAFT_2190</name>
</gene>
<accession>B4CZV2</accession>
<name>B4CZV2_9BACT</name>
<organism evidence="2 3">
    <name type="scientific">Chthoniobacter flavus Ellin428</name>
    <dbReference type="NCBI Taxonomy" id="497964"/>
    <lineage>
        <taxon>Bacteria</taxon>
        <taxon>Pseudomonadati</taxon>
        <taxon>Verrucomicrobiota</taxon>
        <taxon>Spartobacteria</taxon>
        <taxon>Chthoniobacterales</taxon>
        <taxon>Chthoniobacteraceae</taxon>
        <taxon>Chthoniobacter</taxon>
    </lineage>
</organism>
<dbReference type="STRING" id="497964.CfE428DRAFT_2190"/>
<sequence length="407" mass="46717">MPEKALLPRDNFATFPPTFPTHAHRALPFQFSVMIKALDIWLPAWRRREKYSQHALGTRHVMIAICDHYEPFHGVGKPEAVARVEAWQRDYPKLIEEFRDADGIAPRYSFFYPIEQYDADIVGRLADLCAATGSETEIHLHHDNDTAENLRRTLEQGVERFASHGLLSRDGTGALRYGFIHGNWALDNSHPHGRHCGVNNELRILRQTGCYADFTLPSAPERTQTHTINSVYYARGTDRPKSHDRGRRVRADRDPQQQHEDELLIVQGPLALNWQRKKFGFLPRIENSDLTAVNPPTLERFRLWLDCQVAVEGRPNWVFVKLHTHGAKPENTRMLLGEPMREFHRSLAKLAAKDRTICFHYVTARELVNILHAAEAGHSGNPGQFRDFRYRRVTSGQTEGSMAESRP</sequence>
<proteinExistence type="predicted"/>
<protein>
    <submittedName>
        <fullName evidence="2">Uncharacterized protein</fullName>
    </submittedName>
</protein>
<feature type="region of interest" description="Disordered" evidence="1">
    <location>
        <begin position="234"/>
        <end position="260"/>
    </location>
</feature>
<dbReference type="EMBL" id="ABVL01000005">
    <property type="protein sequence ID" value="EDY20266.1"/>
    <property type="molecule type" value="Genomic_DNA"/>
</dbReference>
<dbReference type="eggNOG" id="ENOG502Z917">
    <property type="taxonomic scope" value="Bacteria"/>
</dbReference>
<dbReference type="Proteomes" id="UP000005824">
    <property type="component" value="Unassembled WGS sequence"/>
</dbReference>